<comment type="caution">
    <text evidence="2">The sequence shown here is derived from an EMBL/GenBank/DDBJ whole genome shotgun (WGS) entry which is preliminary data.</text>
</comment>
<feature type="non-terminal residue" evidence="2">
    <location>
        <position position="67"/>
    </location>
</feature>
<protein>
    <submittedName>
        <fullName evidence="2">Uncharacterized protein</fullName>
    </submittedName>
</protein>
<feature type="region of interest" description="Disordered" evidence="1">
    <location>
        <begin position="1"/>
        <end position="22"/>
    </location>
</feature>
<sequence>MPYGHRSGPVGPRGSFTGCGPRDGLGDALGPYNRLLRARPCPWPARWRWTGKNPDELVLPSVKTVSE</sequence>
<organism evidence="2">
    <name type="scientific">marine sediment metagenome</name>
    <dbReference type="NCBI Taxonomy" id="412755"/>
    <lineage>
        <taxon>unclassified sequences</taxon>
        <taxon>metagenomes</taxon>
        <taxon>ecological metagenomes</taxon>
    </lineage>
</organism>
<dbReference type="EMBL" id="LAZR01004970">
    <property type="protein sequence ID" value="KKN04021.1"/>
    <property type="molecule type" value="Genomic_DNA"/>
</dbReference>
<proteinExistence type="predicted"/>
<reference evidence="2" key="1">
    <citation type="journal article" date="2015" name="Nature">
        <title>Complex archaea that bridge the gap between prokaryotes and eukaryotes.</title>
        <authorList>
            <person name="Spang A."/>
            <person name="Saw J.H."/>
            <person name="Jorgensen S.L."/>
            <person name="Zaremba-Niedzwiedzka K."/>
            <person name="Martijn J."/>
            <person name="Lind A.E."/>
            <person name="van Eijk R."/>
            <person name="Schleper C."/>
            <person name="Guy L."/>
            <person name="Ettema T.J."/>
        </authorList>
    </citation>
    <scope>NUCLEOTIDE SEQUENCE</scope>
</reference>
<dbReference type="AlphaFoldDB" id="A0A0F9PSI5"/>
<name>A0A0F9PSI5_9ZZZZ</name>
<accession>A0A0F9PSI5</accession>
<evidence type="ECO:0000256" key="1">
    <source>
        <dbReference type="SAM" id="MobiDB-lite"/>
    </source>
</evidence>
<evidence type="ECO:0000313" key="2">
    <source>
        <dbReference type="EMBL" id="KKN04021.1"/>
    </source>
</evidence>
<gene>
    <name evidence="2" type="ORF">LCGC14_1101840</name>
</gene>